<keyword evidence="2 10" id="KW-0813">Transport</keyword>
<dbReference type="GO" id="GO:0015889">
    <property type="term" value="P:cobalamin transport"/>
    <property type="evidence" value="ECO:0007669"/>
    <property type="project" value="TreeGrafter"/>
</dbReference>
<reference evidence="15 16" key="1">
    <citation type="submission" date="2020-04" db="EMBL/GenBank/DDBJ databases">
        <authorList>
            <person name="Yoon J."/>
        </authorList>
    </citation>
    <scope>NUCLEOTIDE SEQUENCE [LARGE SCALE GENOMIC DNA]</scope>
    <source>
        <strain evidence="15 16">KMU-115</strain>
    </source>
</reference>
<dbReference type="CDD" id="cd01347">
    <property type="entry name" value="ligand_gated_channel"/>
    <property type="match status" value="1"/>
</dbReference>
<name>A0A7X6H1K3_9RHOB</name>
<keyword evidence="16" id="KW-1185">Reference proteome</keyword>
<dbReference type="Gene3D" id="2.40.170.20">
    <property type="entry name" value="TonB-dependent receptor, beta-barrel domain"/>
    <property type="match status" value="1"/>
</dbReference>
<evidence type="ECO:0000256" key="1">
    <source>
        <dbReference type="ARBA" id="ARBA00004571"/>
    </source>
</evidence>
<dbReference type="RefSeq" id="WP_168623530.1">
    <property type="nucleotide sequence ID" value="NZ_JAAZQQ010000003.1"/>
</dbReference>
<evidence type="ECO:0000313" key="16">
    <source>
        <dbReference type="Proteomes" id="UP000526408"/>
    </source>
</evidence>
<gene>
    <name evidence="15" type="ORF">HCU73_11130</name>
</gene>
<evidence type="ECO:0000256" key="11">
    <source>
        <dbReference type="RuleBase" id="RU003357"/>
    </source>
</evidence>
<keyword evidence="15" id="KW-0675">Receptor</keyword>
<dbReference type="InterPro" id="IPR036942">
    <property type="entry name" value="Beta-barrel_TonB_sf"/>
</dbReference>
<dbReference type="PANTHER" id="PTHR30069">
    <property type="entry name" value="TONB-DEPENDENT OUTER MEMBRANE RECEPTOR"/>
    <property type="match status" value="1"/>
</dbReference>
<dbReference type="InterPro" id="IPR037066">
    <property type="entry name" value="Plug_dom_sf"/>
</dbReference>
<dbReference type="GO" id="GO:0006811">
    <property type="term" value="P:monoatomic ion transport"/>
    <property type="evidence" value="ECO:0007669"/>
    <property type="project" value="UniProtKB-KW"/>
</dbReference>
<proteinExistence type="inferred from homology"/>
<dbReference type="Proteomes" id="UP000526408">
    <property type="component" value="Unassembled WGS sequence"/>
</dbReference>
<evidence type="ECO:0000313" key="15">
    <source>
        <dbReference type="EMBL" id="NKX45146.1"/>
    </source>
</evidence>
<evidence type="ECO:0000256" key="10">
    <source>
        <dbReference type="PROSITE-ProRule" id="PRU01360"/>
    </source>
</evidence>
<evidence type="ECO:0000259" key="14">
    <source>
        <dbReference type="Pfam" id="PF07715"/>
    </source>
</evidence>
<evidence type="ECO:0000256" key="7">
    <source>
        <dbReference type="ARBA" id="ARBA00023077"/>
    </source>
</evidence>
<evidence type="ECO:0000256" key="12">
    <source>
        <dbReference type="SAM" id="SignalP"/>
    </source>
</evidence>
<keyword evidence="6" id="KW-0406">Ion transport</keyword>
<accession>A0A7X6H1K3</accession>
<dbReference type="PANTHER" id="PTHR30069:SF53">
    <property type="entry name" value="COLICIN I RECEPTOR-RELATED"/>
    <property type="match status" value="1"/>
</dbReference>
<protein>
    <submittedName>
        <fullName evidence="15">TonB-dependent receptor</fullName>
    </submittedName>
</protein>
<dbReference type="Gene3D" id="2.170.130.10">
    <property type="entry name" value="TonB-dependent receptor, plug domain"/>
    <property type="match status" value="1"/>
</dbReference>
<dbReference type="InterPro" id="IPR039426">
    <property type="entry name" value="TonB-dep_rcpt-like"/>
</dbReference>
<dbReference type="SUPFAM" id="SSF56935">
    <property type="entry name" value="Porins"/>
    <property type="match status" value="1"/>
</dbReference>
<feature type="domain" description="TonB-dependent receptor plug" evidence="14">
    <location>
        <begin position="41"/>
        <end position="149"/>
    </location>
</feature>
<keyword evidence="3 10" id="KW-1134">Transmembrane beta strand</keyword>
<keyword evidence="5 12" id="KW-0732">Signal</keyword>
<organism evidence="15 16">
    <name type="scientific">Roseicyclus persicicus</name>
    <dbReference type="NCBI Taxonomy" id="2650661"/>
    <lineage>
        <taxon>Bacteria</taxon>
        <taxon>Pseudomonadati</taxon>
        <taxon>Pseudomonadota</taxon>
        <taxon>Alphaproteobacteria</taxon>
        <taxon>Rhodobacterales</taxon>
        <taxon>Roseobacteraceae</taxon>
        <taxon>Roseicyclus</taxon>
    </lineage>
</organism>
<dbReference type="InterPro" id="IPR000531">
    <property type="entry name" value="Beta-barrel_TonB"/>
</dbReference>
<keyword evidence="7 11" id="KW-0798">TonB box</keyword>
<dbReference type="GO" id="GO:0009279">
    <property type="term" value="C:cell outer membrane"/>
    <property type="evidence" value="ECO:0007669"/>
    <property type="project" value="UniProtKB-SubCell"/>
</dbReference>
<keyword evidence="8 10" id="KW-0472">Membrane</keyword>
<evidence type="ECO:0000256" key="4">
    <source>
        <dbReference type="ARBA" id="ARBA00022692"/>
    </source>
</evidence>
<dbReference type="PROSITE" id="PS52016">
    <property type="entry name" value="TONB_DEPENDENT_REC_3"/>
    <property type="match status" value="1"/>
</dbReference>
<evidence type="ECO:0000256" key="3">
    <source>
        <dbReference type="ARBA" id="ARBA00022452"/>
    </source>
</evidence>
<dbReference type="EMBL" id="JAAZQQ010000003">
    <property type="protein sequence ID" value="NKX45146.1"/>
    <property type="molecule type" value="Genomic_DNA"/>
</dbReference>
<keyword evidence="4 10" id="KW-0812">Transmembrane</keyword>
<dbReference type="Pfam" id="PF07715">
    <property type="entry name" value="Plug"/>
    <property type="match status" value="1"/>
</dbReference>
<evidence type="ECO:0000256" key="6">
    <source>
        <dbReference type="ARBA" id="ARBA00023065"/>
    </source>
</evidence>
<evidence type="ECO:0000256" key="9">
    <source>
        <dbReference type="ARBA" id="ARBA00023237"/>
    </source>
</evidence>
<sequence>MKHHVTAALLPALLLPAVASAQTVFDLDEIVFSGAFGETTLEETGATVSVVTREELQATGETRLVDYLARLPGVDVRARGPIGGLTSITIRGAGQNYVRVLVDGIDVSDVSGPQVAFDFGSLTTADISRIELLRGGQSAVYGSEAIGGVINITTLRAEEEGVTQTLSLEAGSYDTLRGSYGVAARIGAFDYAFTLSRTQTEGFSAADENQGNTEADGFESTRLSFSLGHDLANGGRVGLNGFVEEARIEFDEQFPVGDGSPDEVSYNDSVGLRAYLELPTGPIDSTFAATWYEIERDVRGSTGFGGANNVYMGERVGLSYLGVAQVAPTTELRFGLDATRETFSQAGDFGPARGESEIFGLFGEVAWSPAPGIDVAATLRHDDHSQFGGLTSGRIAMSWRPSDDWIVRASAAQSYRAPSLYELYGPFGNAALQPEESRSVDLGVERRFGPDAFARATLFYNETTNLIDLPFIPGSPYVYRQVAGTVIRRGVELEAGAPIGAAWRIDGSYTYTDGRNPPLDSGNAWNLEFPEHDASLTLTGDLTDRLSLALSVQSVWDRPTLGDYTIAHATFTYALAEEVEAYLRIENLTDEEYQLFRNYGTSDRAVYIGLRSRF</sequence>
<keyword evidence="9 10" id="KW-0998">Cell outer membrane</keyword>
<feature type="signal peptide" evidence="12">
    <location>
        <begin position="1"/>
        <end position="21"/>
    </location>
</feature>
<feature type="domain" description="TonB-dependent receptor-like beta-barrel" evidence="13">
    <location>
        <begin position="173"/>
        <end position="588"/>
    </location>
</feature>
<dbReference type="Pfam" id="PF00593">
    <property type="entry name" value="TonB_dep_Rec_b-barrel"/>
    <property type="match status" value="1"/>
</dbReference>
<evidence type="ECO:0000256" key="2">
    <source>
        <dbReference type="ARBA" id="ARBA00022448"/>
    </source>
</evidence>
<comment type="caution">
    <text evidence="15">The sequence shown here is derived from an EMBL/GenBank/DDBJ whole genome shotgun (WGS) entry which is preliminary data.</text>
</comment>
<feature type="chain" id="PRO_5031563281" evidence="12">
    <location>
        <begin position="22"/>
        <end position="614"/>
    </location>
</feature>
<dbReference type="InterPro" id="IPR012910">
    <property type="entry name" value="Plug_dom"/>
</dbReference>
<dbReference type="AlphaFoldDB" id="A0A7X6H1K3"/>
<evidence type="ECO:0000256" key="8">
    <source>
        <dbReference type="ARBA" id="ARBA00023136"/>
    </source>
</evidence>
<comment type="subcellular location">
    <subcellularLocation>
        <location evidence="1 10">Cell outer membrane</location>
        <topology evidence="1 10">Multi-pass membrane protein</topology>
    </subcellularLocation>
</comment>
<evidence type="ECO:0000256" key="5">
    <source>
        <dbReference type="ARBA" id="ARBA00022729"/>
    </source>
</evidence>
<comment type="similarity">
    <text evidence="10 11">Belongs to the TonB-dependent receptor family.</text>
</comment>
<evidence type="ECO:0000259" key="13">
    <source>
        <dbReference type="Pfam" id="PF00593"/>
    </source>
</evidence>